<dbReference type="InterPro" id="IPR042099">
    <property type="entry name" value="ANL_N_sf"/>
</dbReference>
<evidence type="ECO:0000259" key="1">
    <source>
        <dbReference type="Pfam" id="PF00501"/>
    </source>
</evidence>
<name>A0A8H5EK27_FUSOX</name>
<gene>
    <name evidence="2" type="ORF">FOXYS1_5596</name>
</gene>
<dbReference type="InterPro" id="IPR000873">
    <property type="entry name" value="AMP-dep_synth/lig_dom"/>
</dbReference>
<dbReference type="Gene3D" id="3.40.50.12780">
    <property type="entry name" value="N-terminal domain of ligase-like"/>
    <property type="match status" value="1"/>
</dbReference>
<reference evidence="2" key="1">
    <citation type="submission" date="2020-02" db="EMBL/GenBank/DDBJ databases">
        <title>Identification and distribution of gene clusters putatively required for synthesis of sphingolipid metabolism inhibitors in phylogenetically diverse species of the filamentous fungus Fusarium.</title>
        <authorList>
            <person name="Kim H.-S."/>
            <person name="Busman M."/>
            <person name="Brown D.W."/>
            <person name="Divon H."/>
            <person name="Uhlig S."/>
            <person name="Proctor R.H."/>
        </authorList>
    </citation>
    <scope>NUCLEOTIDE SEQUENCE [LARGE SCALE GENOMIC DNA]</scope>
    <source>
        <strain evidence="2">NRRL 39464</strain>
    </source>
</reference>
<accession>A0A8H5EK27</accession>
<protein>
    <recommendedName>
        <fullName evidence="1">AMP-dependent synthetase/ligase domain-containing protein</fullName>
    </recommendedName>
</protein>
<comment type="caution">
    <text evidence="2">The sequence shown here is derived from an EMBL/GenBank/DDBJ whole genome shotgun (WGS) entry which is preliminary data.</text>
</comment>
<dbReference type="Pfam" id="PF00501">
    <property type="entry name" value="AMP-binding"/>
    <property type="match status" value="1"/>
</dbReference>
<dbReference type="EMBL" id="JAAFOW010000869">
    <property type="protein sequence ID" value="KAF5263630.1"/>
    <property type="molecule type" value="Genomic_DNA"/>
</dbReference>
<sequence>MVFESKFPKVDPPSTDVFNFIFNTAREKYSKDKVLYRVHNTGETLTLEELENKSLRLASVLVKKYGIKPNNVIAFLANNSINYPIAFFAALAAGATISPIPVQQGLDALAIIPRLEQADAKLIITDSTLASITKPAAEAFNGIPLISLDSSSDGISNIEALLAEETELFNGFR</sequence>
<evidence type="ECO:0000313" key="2">
    <source>
        <dbReference type="EMBL" id="KAF5263630.1"/>
    </source>
</evidence>
<dbReference type="SUPFAM" id="SSF56801">
    <property type="entry name" value="Acetyl-CoA synthetase-like"/>
    <property type="match status" value="1"/>
</dbReference>
<dbReference type="GO" id="GO:0016405">
    <property type="term" value="F:CoA-ligase activity"/>
    <property type="evidence" value="ECO:0007669"/>
    <property type="project" value="TreeGrafter"/>
</dbReference>
<evidence type="ECO:0000313" key="3">
    <source>
        <dbReference type="Proteomes" id="UP000558688"/>
    </source>
</evidence>
<organism evidence="2 3">
    <name type="scientific">Fusarium oxysporum</name>
    <name type="common">Fusarium vascular wilt</name>
    <dbReference type="NCBI Taxonomy" id="5507"/>
    <lineage>
        <taxon>Eukaryota</taxon>
        <taxon>Fungi</taxon>
        <taxon>Dikarya</taxon>
        <taxon>Ascomycota</taxon>
        <taxon>Pezizomycotina</taxon>
        <taxon>Sordariomycetes</taxon>
        <taxon>Hypocreomycetidae</taxon>
        <taxon>Hypocreales</taxon>
        <taxon>Nectriaceae</taxon>
        <taxon>Fusarium</taxon>
        <taxon>Fusarium oxysporum species complex</taxon>
    </lineage>
</organism>
<dbReference type="AlphaFoldDB" id="A0A8H5EK27"/>
<dbReference type="PANTHER" id="PTHR24096:SF422">
    <property type="entry name" value="BCDNA.GH02901"/>
    <property type="match status" value="1"/>
</dbReference>
<feature type="non-terminal residue" evidence="2">
    <location>
        <position position="1"/>
    </location>
</feature>
<dbReference type="PANTHER" id="PTHR24096">
    <property type="entry name" value="LONG-CHAIN-FATTY-ACID--COA LIGASE"/>
    <property type="match status" value="1"/>
</dbReference>
<proteinExistence type="predicted"/>
<dbReference type="Proteomes" id="UP000558688">
    <property type="component" value="Unassembled WGS sequence"/>
</dbReference>
<feature type="domain" description="AMP-dependent synthetase/ligase" evidence="1">
    <location>
        <begin position="27"/>
        <end position="129"/>
    </location>
</feature>